<accession>A0A2S7CZW8</accession>
<organism evidence="2 3">
    <name type="scientific">Xanthomonas pisi</name>
    <dbReference type="NCBI Taxonomy" id="56457"/>
    <lineage>
        <taxon>Bacteria</taxon>
        <taxon>Pseudomonadati</taxon>
        <taxon>Pseudomonadota</taxon>
        <taxon>Gammaproteobacteria</taxon>
        <taxon>Lysobacterales</taxon>
        <taxon>Lysobacteraceae</taxon>
        <taxon>Xanthomonas</taxon>
    </lineage>
</organism>
<name>A0A2S7CZW8_9XANT</name>
<evidence type="ECO:0000256" key="1">
    <source>
        <dbReference type="SAM" id="MobiDB-lite"/>
    </source>
</evidence>
<dbReference type="Proteomes" id="UP000238191">
    <property type="component" value="Unassembled WGS sequence"/>
</dbReference>
<reference evidence="3" key="1">
    <citation type="submission" date="2016-08" db="EMBL/GenBank/DDBJ databases">
        <authorList>
            <person name="Merda D."/>
            <person name="Briand M."/>
            <person name="Taghouti G."/>
            <person name="Carrere S."/>
            <person name="Gouzy J."/>
            <person name="Portier P."/>
            <person name="Jacques M.-A."/>
            <person name="Fischer-Le Saux M."/>
        </authorList>
    </citation>
    <scope>NUCLEOTIDE SEQUENCE [LARGE SCALE GENOMIC DNA]</scope>
    <source>
        <strain evidence="3">CFBP4643</strain>
    </source>
</reference>
<dbReference type="EMBL" id="MDEI01000016">
    <property type="protein sequence ID" value="PPU67090.1"/>
    <property type="molecule type" value="Genomic_DNA"/>
</dbReference>
<keyword evidence="3" id="KW-1185">Reference proteome</keyword>
<evidence type="ECO:0000313" key="3">
    <source>
        <dbReference type="Proteomes" id="UP000238191"/>
    </source>
</evidence>
<sequence>MHTDVVTVPCPPTVAGPYAAWMPRKSLQGRTCRVSRAGGRARTRQRSRRPDGWRIIHPQQSLADAGIYAMTPPPGTTPKQNATALAARCFDASTASGIMQR</sequence>
<comment type="caution">
    <text evidence="2">The sequence shown here is derived from an EMBL/GenBank/DDBJ whole genome shotgun (WGS) entry which is preliminary data.</text>
</comment>
<dbReference type="AlphaFoldDB" id="A0A2S7CZW8"/>
<proteinExistence type="predicted"/>
<evidence type="ECO:0000313" key="2">
    <source>
        <dbReference type="EMBL" id="PPU67090.1"/>
    </source>
</evidence>
<protein>
    <submittedName>
        <fullName evidence="2">Uncharacterized protein</fullName>
    </submittedName>
</protein>
<feature type="region of interest" description="Disordered" evidence="1">
    <location>
        <begin position="30"/>
        <end position="51"/>
    </location>
</feature>
<gene>
    <name evidence="2" type="ORF">XpiCFBP4643_16805</name>
</gene>